<reference evidence="1" key="1">
    <citation type="journal article" date="2019" name="MBio">
        <title>Virus Genomes from Deep Sea Sediments Expand the Ocean Megavirome and Support Independent Origins of Viral Gigantism.</title>
        <authorList>
            <person name="Backstrom D."/>
            <person name="Yutin N."/>
            <person name="Jorgensen S.L."/>
            <person name="Dharamshi J."/>
            <person name="Homa F."/>
            <person name="Zaremba-Niedwiedzka K."/>
            <person name="Spang A."/>
            <person name="Wolf Y.I."/>
            <person name="Koonin E.V."/>
            <person name="Ettema T.J."/>
        </authorList>
    </citation>
    <scope>NUCLEOTIDE SEQUENCE</scope>
</reference>
<protein>
    <submittedName>
        <fullName evidence="1">Uncharacterized protein</fullName>
    </submittedName>
</protein>
<name>A0A481Z686_9VIRU</name>
<sequence>MEVVVDPEIVMGVRETALEVLKVVLVETGVLVPVVLVVRKESVALKAVLVEMVAKESVVKLDVKDVLGEMGVKVLKVVLVETGVLVPVVLVVRKESVAPVVRKEIAALKAVLGEMVVKESVVKLDVKDVLGEMGVKDPVVRKETVVILDVLDPVAPAVRREIVVLKAVLVEMVAKESVVELDVKDVLALAVPVVSEGRLRSLW</sequence>
<accession>A0A481Z686</accession>
<organism evidence="1">
    <name type="scientific">Pithovirus LCPAC104</name>
    <dbReference type="NCBI Taxonomy" id="2506589"/>
    <lineage>
        <taxon>Viruses</taxon>
        <taxon>Pithoviruses</taxon>
    </lineage>
</organism>
<proteinExistence type="predicted"/>
<dbReference type="EMBL" id="MK500495">
    <property type="protein sequence ID" value="QBK90639.1"/>
    <property type="molecule type" value="Genomic_DNA"/>
</dbReference>
<evidence type="ECO:0000313" key="1">
    <source>
        <dbReference type="EMBL" id="QBK90639.1"/>
    </source>
</evidence>
<gene>
    <name evidence="1" type="ORF">LCPAC104_01360</name>
</gene>